<gene>
    <name evidence="1" type="ORF">L7E55_16635</name>
</gene>
<sequence length="222" mass="26574">MENVLREEHGLKSKRAYHRGANDARMNLVQREYLRFKKSFPPEVIEELNPQMARLEKFTHSREEYFFAKMEEKSQELEKQGEKSDRIMDLAAKFGKEQANKMPVPVEAYNLAMRDLEQLNALAKFKTQFRDFEKFVRVNGNPQQYKQFLSLKQVQYLKDILSKEAAVFYKEISTVNKAFEEIRMEMSPLIANYELQKIKENQFLPEDFDLDFNFDFLFNFFD</sequence>
<name>A0A9X4H3X7_9FIRM</name>
<organism evidence="1 2">
    <name type="scientific">Pelotomaculum isophthalicicum JI</name>
    <dbReference type="NCBI Taxonomy" id="947010"/>
    <lineage>
        <taxon>Bacteria</taxon>
        <taxon>Bacillati</taxon>
        <taxon>Bacillota</taxon>
        <taxon>Clostridia</taxon>
        <taxon>Eubacteriales</taxon>
        <taxon>Desulfotomaculaceae</taxon>
        <taxon>Pelotomaculum</taxon>
    </lineage>
</organism>
<protein>
    <submittedName>
        <fullName evidence="1">Uncharacterized protein</fullName>
    </submittedName>
</protein>
<dbReference type="RefSeq" id="WP_277445480.1">
    <property type="nucleotide sequence ID" value="NZ_JAKOAV010000053.1"/>
</dbReference>
<dbReference type="AlphaFoldDB" id="A0A9X4H3X7"/>
<evidence type="ECO:0000313" key="2">
    <source>
        <dbReference type="Proteomes" id="UP001154312"/>
    </source>
</evidence>
<dbReference type="Proteomes" id="UP001154312">
    <property type="component" value="Unassembled WGS sequence"/>
</dbReference>
<reference evidence="1" key="1">
    <citation type="submission" date="2022-02" db="EMBL/GenBank/DDBJ databases">
        <authorList>
            <person name="Leng L."/>
        </authorList>
    </citation>
    <scope>NUCLEOTIDE SEQUENCE</scope>
    <source>
        <strain evidence="1">JI</strain>
    </source>
</reference>
<proteinExistence type="predicted"/>
<comment type="caution">
    <text evidence="1">The sequence shown here is derived from an EMBL/GenBank/DDBJ whole genome shotgun (WGS) entry which is preliminary data.</text>
</comment>
<dbReference type="EMBL" id="JAKOAV010000053">
    <property type="protein sequence ID" value="MDF9409951.1"/>
    <property type="molecule type" value="Genomic_DNA"/>
</dbReference>
<accession>A0A9X4H3X7</accession>
<evidence type="ECO:0000313" key="1">
    <source>
        <dbReference type="EMBL" id="MDF9409951.1"/>
    </source>
</evidence>
<keyword evidence="2" id="KW-1185">Reference proteome</keyword>